<accession>A0A1S2VC35</accession>
<keyword evidence="2" id="KW-1185">Reference proteome</keyword>
<feature type="non-terminal residue" evidence="1">
    <location>
        <position position="1"/>
    </location>
</feature>
<dbReference type="AlphaFoldDB" id="A0A1S2VC35"/>
<sequence length="376" mass="40825">HLGSKGHWLIRSAADSGHVVMQDINRGRVGIGTAFPNSTLSIVGRQATNDATNTVDISNTAVGPNVSFIHYGRYGDWYIRSAASAGTVAIQDMTGARTGIGNGFPGSTLSVRGRQTGTESNTADFWHPGLGPNLSYIHYGLKGDWFIRSAANDGKIVIQDVGGTGLVGLGTASPIAKLHLSTTGENAMRVDGINPYIVFRNVNDAARTDNGHELGFIRTWTTNPFNPAGYYGFEIGVPPAASAQPAKHLMFSTSYNLRMVILDNGNVGIGTNIPTTKLAVNGTIRAKEVIVDTDWADFVFARRYRLRPLPEVEQFIRTHRHLPDIPSATTISGNGVALADVTTKMMQKIEELTLYVIRQDKQIRALQRRLATPKRR</sequence>
<dbReference type="EMBL" id="MORL01000030">
    <property type="protein sequence ID" value="OIN55980.1"/>
    <property type="molecule type" value="Genomic_DNA"/>
</dbReference>
<evidence type="ECO:0000313" key="1">
    <source>
        <dbReference type="EMBL" id="OIN55980.1"/>
    </source>
</evidence>
<evidence type="ECO:0008006" key="3">
    <source>
        <dbReference type="Google" id="ProtNLM"/>
    </source>
</evidence>
<evidence type="ECO:0000313" key="2">
    <source>
        <dbReference type="Proteomes" id="UP000181790"/>
    </source>
</evidence>
<dbReference type="Proteomes" id="UP000181790">
    <property type="component" value="Unassembled WGS sequence"/>
</dbReference>
<gene>
    <name evidence="1" type="ORF">BLX24_26895</name>
</gene>
<reference evidence="1 2" key="1">
    <citation type="submission" date="2016-10" db="EMBL/GenBank/DDBJ databases">
        <title>Arsenicibacter rosenii gen. nov., sp. nov., an efficient arsenic-methylating bacterium isolated from an arsenic-contaminated paddy soil.</title>
        <authorList>
            <person name="Huang K."/>
        </authorList>
    </citation>
    <scope>NUCLEOTIDE SEQUENCE [LARGE SCALE GENOMIC DNA]</scope>
    <source>
        <strain evidence="1 2">SM-1</strain>
    </source>
</reference>
<protein>
    <recommendedName>
        <fullName evidence="3">Peptidase S74 domain-containing protein</fullName>
    </recommendedName>
</protein>
<name>A0A1S2VC35_9BACT</name>
<comment type="caution">
    <text evidence="1">The sequence shown here is derived from an EMBL/GenBank/DDBJ whole genome shotgun (WGS) entry which is preliminary data.</text>
</comment>
<proteinExistence type="predicted"/>
<organism evidence="1 2">
    <name type="scientific">Arsenicibacter rosenii</name>
    <dbReference type="NCBI Taxonomy" id="1750698"/>
    <lineage>
        <taxon>Bacteria</taxon>
        <taxon>Pseudomonadati</taxon>
        <taxon>Bacteroidota</taxon>
        <taxon>Cytophagia</taxon>
        <taxon>Cytophagales</taxon>
        <taxon>Spirosomataceae</taxon>
        <taxon>Arsenicibacter</taxon>
    </lineage>
</organism>